<dbReference type="InterPro" id="IPR000835">
    <property type="entry name" value="HTH_MarR-typ"/>
</dbReference>
<sequence>MLDETLTYALIKLTKMHRYRVTAELAELGLHVGQEMLLNQLWRQDGLSQSELITRLGVEPPTVTKTLQRLEKAGFVQRSPDPRRPRASVVNLTRAGKDLQGPVEAIWQRLDQELLSRLAPEDRQTMVRLVHSLWSCPSAEGETPLHHGEACS</sequence>
<dbReference type="InterPro" id="IPR011991">
    <property type="entry name" value="ArsR-like_HTH"/>
</dbReference>
<protein>
    <submittedName>
        <fullName evidence="5">DNA-binding MarR family transcriptional regulator</fullName>
    </submittedName>
</protein>
<dbReference type="GO" id="GO:0003677">
    <property type="term" value="F:DNA binding"/>
    <property type="evidence" value="ECO:0007669"/>
    <property type="project" value="UniProtKB-KW"/>
</dbReference>
<reference evidence="5 6" key="1">
    <citation type="submission" date="2020-07" db="EMBL/GenBank/DDBJ databases">
        <title>Genomic Encyclopedia of Type Strains, Phase IV (KMG-IV): sequencing the most valuable type-strain genomes for metagenomic binning, comparative biology and taxonomic classification.</title>
        <authorList>
            <person name="Goeker M."/>
        </authorList>
    </citation>
    <scope>NUCLEOTIDE SEQUENCE [LARGE SCALE GENOMIC DNA]</scope>
    <source>
        <strain evidence="5 6">DSM 45533</strain>
    </source>
</reference>
<evidence type="ECO:0000259" key="4">
    <source>
        <dbReference type="PROSITE" id="PS50995"/>
    </source>
</evidence>
<keyword evidence="3" id="KW-0804">Transcription</keyword>
<keyword evidence="2 5" id="KW-0238">DNA-binding</keyword>
<dbReference type="PRINTS" id="PR00598">
    <property type="entry name" value="HTHMARR"/>
</dbReference>
<dbReference type="Proteomes" id="UP000530928">
    <property type="component" value="Unassembled WGS sequence"/>
</dbReference>
<dbReference type="InterPro" id="IPR036390">
    <property type="entry name" value="WH_DNA-bd_sf"/>
</dbReference>
<gene>
    <name evidence="5" type="ORF">HNR30_008970</name>
</gene>
<dbReference type="GO" id="GO:0003700">
    <property type="term" value="F:DNA-binding transcription factor activity"/>
    <property type="evidence" value="ECO:0007669"/>
    <property type="project" value="InterPro"/>
</dbReference>
<dbReference type="InterPro" id="IPR039422">
    <property type="entry name" value="MarR/SlyA-like"/>
</dbReference>
<keyword evidence="1" id="KW-0805">Transcription regulation</keyword>
<keyword evidence="6" id="KW-1185">Reference proteome</keyword>
<dbReference type="RefSeq" id="WP_181616268.1">
    <property type="nucleotide sequence ID" value="NZ_BAABAM010000014.1"/>
</dbReference>
<proteinExistence type="predicted"/>
<organism evidence="5 6">
    <name type="scientific">Nonomuraea soli</name>
    <dbReference type="NCBI Taxonomy" id="1032476"/>
    <lineage>
        <taxon>Bacteria</taxon>
        <taxon>Bacillati</taxon>
        <taxon>Actinomycetota</taxon>
        <taxon>Actinomycetes</taxon>
        <taxon>Streptosporangiales</taxon>
        <taxon>Streptosporangiaceae</taxon>
        <taxon>Nonomuraea</taxon>
    </lineage>
</organism>
<dbReference type="PANTHER" id="PTHR33164">
    <property type="entry name" value="TRANSCRIPTIONAL REGULATOR, MARR FAMILY"/>
    <property type="match status" value="1"/>
</dbReference>
<accession>A0A7W0CUF8</accession>
<dbReference type="SUPFAM" id="SSF46785">
    <property type="entry name" value="Winged helix' DNA-binding domain"/>
    <property type="match status" value="1"/>
</dbReference>
<comment type="caution">
    <text evidence="5">The sequence shown here is derived from an EMBL/GenBank/DDBJ whole genome shotgun (WGS) entry which is preliminary data.</text>
</comment>
<evidence type="ECO:0000313" key="6">
    <source>
        <dbReference type="Proteomes" id="UP000530928"/>
    </source>
</evidence>
<dbReference type="GO" id="GO:0006950">
    <property type="term" value="P:response to stress"/>
    <property type="evidence" value="ECO:0007669"/>
    <property type="project" value="TreeGrafter"/>
</dbReference>
<dbReference type="EMBL" id="JACDUR010000012">
    <property type="protein sequence ID" value="MBA2897568.1"/>
    <property type="molecule type" value="Genomic_DNA"/>
</dbReference>
<name>A0A7W0CUF8_9ACTN</name>
<evidence type="ECO:0000313" key="5">
    <source>
        <dbReference type="EMBL" id="MBA2897568.1"/>
    </source>
</evidence>
<dbReference type="PROSITE" id="PS50995">
    <property type="entry name" value="HTH_MARR_2"/>
    <property type="match status" value="1"/>
</dbReference>
<evidence type="ECO:0000256" key="2">
    <source>
        <dbReference type="ARBA" id="ARBA00023125"/>
    </source>
</evidence>
<dbReference type="CDD" id="cd00090">
    <property type="entry name" value="HTH_ARSR"/>
    <property type="match status" value="1"/>
</dbReference>
<evidence type="ECO:0000256" key="3">
    <source>
        <dbReference type="ARBA" id="ARBA00023163"/>
    </source>
</evidence>
<dbReference type="SMART" id="SM00347">
    <property type="entry name" value="HTH_MARR"/>
    <property type="match status" value="1"/>
</dbReference>
<feature type="domain" description="HTH marR-type" evidence="4">
    <location>
        <begin position="3"/>
        <end position="135"/>
    </location>
</feature>
<dbReference type="AlphaFoldDB" id="A0A7W0CUF8"/>
<dbReference type="InterPro" id="IPR036388">
    <property type="entry name" value="WH-like_DNA-bd_sf"/>
</dbReference>
<evidence type="ECO:0000256" key="1">
    <source>
        <dbReference type="ARBA" id="ARBA00023015"/>
    </source>
</evidence>
<dbReference type="PANTHER" id="PTHR33164:SF64">
    <property type="entry name" value="TRANSCRIPTIONAL REGULATOR SLYA"/>
    <property type="match status" value="1"/>
</dbReference>
<dbReference type="Pfam" id="PF01047">
    <property type="entry name" value="MarR"/>
    <property type="match status" value="1"/>
</dbReference>
<dbReference type="Gene3D" id="1.10.10.10">
    <property type="entry name" value="Winged helix-like DNA-binding domain superfamily/Winged helix DNA-binding domain"/>
    <property type="match status" value="1"/>
</dbReference>